<evidence type="ECO:0000259" key="11">
    <source>
        <dbReference type="PROSITE" id="PS51755"/>
    </source>
</evidence>
<dbReference type="InterPro" id="IPR039420">
    <property type="entry name" value="WalR-like"/>
</dbReference>
<dbReference type="CDD" id="cd00383">
    <property type="entry name" value="trans_reg_C"/>
    <property type="match status" value="1"/>
</dbReference>
<comment type="function">
    <text evidence="7">May play the central regulatory role in sporulation. It may be an element of the effector pathway responsible for the activation of sporulation genes in response to nutritional stress. Spo0A may act in concert with spo0H (a sigma factor) to control the expression of some genes that are critical to the sporulation process.</text>
</comment>
<dbReference type="SMART" id="SM00862">
    <property type="entry name" value="Trans_reg_C"/>
    <property type="match status" value="1"/>
</dbReference>
<gene>
    <name evidence="12" type="primary">srrA_3</name>
    <name evidence="12" type="ORF">OXPF_25180</name>
</gene>
<dbReference type="GO" id="GO:0005829">
    <property type="term" value="C:cytosol"/>
    <property type="evidence" value="ECO:0007669"/>
    <property type="project" value="TreeGrafter"/>
</dbReference>
<dbReference type="PROSITE" id="PS51755">
    <property type="entry name" value="OMPR_PHOB"/>
    <property type="match status" value="1"/>
</dbReference>
<dbReference type="Gene3D" id="1.10.10.10">
    <property type="entry name" value="Winged helix-like DNA-binding domain superfamily/Winged helix DNA-binding domain"/>
    <property type="match status" value="1"/>
</dbReference>
<dbReference type="STRING" id="36849.OXPF_25180"/>
<dbReference type="Proteomes" id="UP000050326">
    <property type="component" value="Unassembled WGS sequence"/>
</dbReference>
<dbReference type="PROSITE" id="PS50110">
    <property type="entry name" value="RESPONSE_REGULATORY"/>
    <property type="match status" value="1"/>
</dbReference>
<keyword evidence="3" id="KW-0902">Two-component regulatory system</keyword>
<evidence type="ECO:0000256" key="6">
    <source>
        <dbReference type="ARBA" id="ARBA00023163"/>
    </source>
</evidence>
<evidence type="ECO:0000256" key="3">
    <source>
        <dbReference type="ARBA" id="ARBA00023012"/>
    </source>
</evidence>
<feature type="modified residue" description="4-aspartylphosphate" evidence="8">
    <location>
        <position position="53"/>
    </location>
</feature>
<evidence type="ECO:0000256" key="4">
    <source>
        <dbReference type="ARBA" id="ARBA00023015"/>
    </source>
</evidence>
<organism evidence="12 13">
    <name type="scientific">Oxobacter pfennigii</name>
    <dbReference type="NCBI Taxonomy" id="36849"/>
    <lineage>
        <taxon>Bacteria</taxon>
        <taxon>Bacillati</taxon>
        <taxon>Bacillota</taxon>
        <taxon>Clostridia</taxon>
        <taxon>Eubacteriales</taxon>
        <taxon>Clostridiaceae</taxon>
        <taxon>Oxobacter</taxon>
    </lineage>
</organism>
<dbReference type="InterPro" id="IPR036388">
    <property type="entry name" value="WH-like_DNA-bd_sf"/>
</dbReference>
<dbReference type="RefSeq" id="WP_054875528.1">
    <property type="nucleotide sequence ID" value="NZ_LKET01000032.1"/>
</dbReference>
<protein>
    <recommendedName>
        <fullName evidence="1">Stage 0 sporulation protein A homolog</fullName>
    </recommendedName>
</protein>
<evidence type="ECO:0000256" key="7">
    <source>
        <dbReference type="ARBA" id="ARBA00024867"/>
    </source>
</evidence>
<dbReference type="Pfam" id="PF00486">
    <property type="entry name" value="Trans_reg_C"/>
    <property type="match status" value="1"/>
</dbReference>
<dbReference type="GO" id="GO:0006355">
    <property type="term" value="P:regulation of DNA-templated transcription"/>
    <property type="evidence" value="ECO:0007669"/>
    <property type="project" value="InterPro"/>
</dbReference>
<keyword evidence="5 9" id="KW-0238">DNA-binding</keyword>
<dbReference type="GO" id="GO:0000976">
    <property type="term" value="F:transcription cis-regulatory region binding"/>
    <property type="evidence" value="ECO:0007669"/>
    <property type="project" value="TreeGrafter"/>
</dbReference>
<keyword evidence="2 8" id="KW-0597">Phosphoprotein</keyword>
<dbReference type="InterPro" id="IPR001789">
    <property type="entry name" value="Sig_transdc_resp-reg_receiver"/>
</dbReference>
<keyword evidence="6" id="KW-0804">Transcription</keyword>
<evidence type="ECO:0000256" key="5">
    <source>
        <dbReference type="ARBA" id="ARBA00023125"/>
    </source>
</evidence>
<evidence type="ECO:0000313" key="13">
    <source>
        <dbReference type="Proteomes" id="UP000050326"/>
    </source>
</evidence>
<name>A0A0P9AG32_9CLOT</name>
<proteinExistence type="predicted"/>
<reference evidence="12 13" key="1">
    <citation type="submission" date="2015-09" db="EMBL/GenBank/DDBJ databases">
        <title>Genome sequence of Oxobacter pfennigii DSM 3222.</title>
        <authorList>
            <person name="Poehlein A."/>
            <person name="Bengelsdorf F.R."/>
            <person name="Schiel-Bengelsdorf B."/>
            <person name="Duerre P."/>
            <person name="Daniel R."/>
        </authorList>
    </citation>
    <scope>NUCLEOTIDE SEQUENCE [LARGE SCALE GENOMIC DNA]</scope>
    <source>
        <strain evidence="12 13">DSM 3222</strain>
    </source>
</reference>
<feature type="DNA-binding region" description="OmpR/PhoB-type" evidence="9">
    <location>
        <begin position="128"/>
        <end position="227"/>
    </location>
</feature>
<dbReference type="InterPro" id="IPR011006">
    <property type="entry name" value="CheY-like_superfamily"/>
</dbReference>
<keyword evidence="4" id="KW-0805">Transcription regulation</keyword>
<dbReference type="OrthoDB" id="1646152at2"/>
<dbReference type="InterPro" id="IPR001867">
    <property type="entry name" value="OmpR/PhoB-type_DNA-bd"/>
</dbReference>
<dbReference type="PANTHER" id="PTHR48111:SF1">
    <property type="entry name" value="TWO-COMPONENT RESPONSE REGULATOR ORR33"/>
    <property type="match status" value="1"/>
</dbReference>
<accession>A0A0P9AG32</accession>
<feature type="domain" description="Response regulatory" evidence="10">
    <location>
        <begin position="3"/>
        <end position="117"/>
    </location>
</feature>
<evidence type="ECO:0000256" key="1">
    <source>
        <dbReference type="ARBA" id="ARBA00018672"/>
    </source>
</evidence>
<evidence type="ECO:0000256" key="2">
    <source>
        <dbReference type="ARBA" id="ARBA00022553"/>
    </source>
</evidence>
<evidence type="ECO:0000259" key="10">
    <source>
        <dbReference type="PROSITE" id="PS50110"/>
    </source>
</evidence>
<dbReference type="FunFam" id="1.10.10.10:FF:000018">
    <property type="entry name" value="DNA-binding response regulator ResD"/>
    <property type="match status" value="1"/>
</dbReference>
<dbReference type="Pfam" id="PF00072">
    <property type="entry name" value="Response_reg"/>
    <property type="match status" value="1"/>
</dbReference>
<sequence length="230" mass="26918">MINILLIEDDLDLQEIIKFYLEQENKYKVTVAHSAEDALQLVDTEIFNIILCDIMLPGMDGINLCAQLRRAIYCPIIFISCLADEDNIIHALKMGGDDYIVKPFSYKLLIAHIEANLRRTDQSRPRGERLLCVEDFILDTHEHTIDANGQRHYLSPTEYEILYYMMNNPNTILDMEEIYQYIWHRPSYGDTRTITVHISNLRKKLELDSSKPRYIKTVRNLGYIFCPDPE</sequence>
<comment type="caution">
    <text evidence="12">The sequence shown here is derived from an EMBL/GenBank/DDBJ whole genome shotgun (WGS) entry which is preliminary data.</text>
</comment>
<evidence type="ECO:0000256" key="9">
    <source>
        <dbReference type="PROSITE-ProRule" id="PRU01091"/>
    </source>
</evidence>
<keyword evidence="13" id="KW-1185">Reference proteome</keyword>
<dbReference type="EMBL" id="LKET01000032">
    <property type="protein sequence ID" value="KPU44348.1"/>
    <property type="molecule type" value="Genomic_DNA"/>
</dbReference>
<dbReference type="AlphaFoldDB" id="A0A0P9AG32"/>
<dbReference type="GO" id="GO:0000156">
    <property type="term" value="F:phosphorelay response regulator activity"/>
    <property type="evidence" value="ECO:0007669"/>
    <property type="project" value="TreeGrafter"/>
</dbReference>
<feature type="domain" description="OmpR/PhoB-type" evidence="11">
    <location>
        <begin position="128"/>
        <end position="227"/>
    </location>
</feature>
<dbReference type="CDD" id="cd17574">
    <property type="entry name" value="REC_OmpR"/>
    <property type="match status" value="1"/>
</dbReference>
<dbReference type="GO" id="GO:0032993">
    <property type="term" value="C:protein-DNA complex"/>
    <property type="evidence" value="ECO:0007669"/>
    <property type="project" value="TreeGrafter"/>
</dbReference>
<evidence type="ECO:0000256" key="8">
    <source>
        <dbReference type="PROSITE-ProRule" id="PRU00169"/>
    </source>
</evidence>
<dbReference type="SMART" id="SM00448">
    <property type="entry name" value="REC"/>
    <property type="match status" value="1"/>
</dbReference>
<dbReference type="Gene3D" id="3.40.50.2300">
    <property type="match status" value="1"/>
</dbReference>
<evidence type="ECO:0000313" key="12">
    <source>
        <dbReference type="EMBL" id="KPU44348.1"/>
    </source>
</evidence>
<dbReference type="PANTHER" id="PTHR48111">
    <property type="entry name" value="REGULATOR OF RPOS"/>
    <property type="match status" value="1"/>
</dbReference>
<dbReference type="SUPFAM" id="SSF52172">
    <property type="entry name" value="CheY-like"/>
    <property type="match status" value="1"/>
</dbReference>